<name>A0A564Y944_HYMDI</name>
<protein>
    <submittedName>
        <fullName evidence="2">Uncharacterized protein</fullName>
    </submittedName>
</protein>
<keyword evidence="4" id="KW-1185">Reference proteome</keyword>
<dbReference type="EMBL" id="CABIJS010000182">
    <property type="protein sequence ID" value="VUZ45659.1"/>
    <property type="molecule type" value="Genomic_DNA"/>
</dbReference>
<accession>A0A564Y944</accession>
<dbReference type="EMBL" id="CABIJS010000055">
    <property type="protein sequence ID" value="VUZ41444.1"/>
    <property type="molecule type" value="Genomic_DNA"/>
</dbReference>
<evidence type="ECO:0000313" key="1">
    <source>
        <dbReference type="EMBL" id="VUZ41444.1"/>
    </source>
</evidence>
<proteinExistence type="predicted"/>
<gene>
    <name evidence="1" type="ORF">WMSIL1_LOCUS2192</name>
    <name evidence="2" type="ORF">WMSIL1_LOCUS3450</name>
    <name evidence="3" type="ORF">WMSIL1_LOCUS5610</name>
</gene>
<organism evidence="2 4">
    <name type="scientific">Hymenolepis diminuta</name>
    <name type="common">Rat tapeworm</name>
    <dbReference type="NCBI Taxonomy" id="6216"/>
    <lineage>
        <taxon>Eukaryota</taxon>
        <taxon>Metazoa</taxon>
        <taxon>Spiralia</taxon>
        <taxon>Lophotrochozoa</taxon>
        <taxon>Platyhelminthes</taxon>
        <taxon>Cestoda</taxon>
        <taxon>Eucestoda</taxon>
        <taxon>Cyclophyllidea</taxon>
        <taxon>Hymenolepididae</taxon>
        <taxon>Hymenolepis</taxon>
    </lineage>
</organism>
<dbReference type="AlphaFoldDB" id="A0A564Y944"/>
<evidence type="ECO:0000313" key="2">
    <source>
        <dbReference type="EMBL" id="VUZ43034.1"/>
    </source>
</evidence>
<evidence type="ECO:0000313" key="3">
    <source>
        <dbReference type="EMBL" id="VUZ45659.1"/>
    </source>
</evidence>
<dbReference type="Proteomes" id="UP000321570">
    <property type="component" value="Unassembled WGS sequence"/>
</dbReference>
<dbReference type="EMBL" id="CABIJS010000110">
    <property type="protein sequence ID" value="VUZ43034.1"/>
    <property type="molecule type" value="Genomic_DNA"/>
</dbReference>
<reference evidence="2 4" key="1">
    <citation type="submission" date="2019-07" db="EMBL/GenBank/DDBJ databases">
        <authorList>
            <person name="Jastrzebski P J."/>
            <person name="Paukszto L."/>
            <person name="Jastrzebski P J."/>
        </authorList>
    </citation>
    <scope>NUCLEOTIDE SEQUENCE [LARGE SCALE GENOMIC DNA]</scope>
    <source>
        <strain evidence="2 4">WMS-il1</strain>
    </source>
</reference>
<sequence length="53" mass="6212">MTLSSSFDFTVAMQMRQHIRELALRTVKNFESITLNNMDFCQQLEDLRITLSS</sequence>
<evidence type="ECO:0000313" key="4">
    <source>
        <dbReference type="Proteomes" id="UP000321570"/>
    </source>
</evidence>